<name>A0ABU0IX69_9CAUL</name>
<dbReference type="RefSeq" id="WP_307352725.1">
    <property type="nucleotide sequence ID" value="NZ_JAUSVS010000012.1"/>
</dbReference>
<evidence type="ECO:0000313" key="2">
    <source>
        <dbReference type="EMBL" id="MDQ0466599.1"/>
    </source>
</evidence>
<accession>A0ABU0IX69</accession>
<feature type="transmembrane region" description="Helical" evidence="1">
    <location>
        <begin position="62"/>
        <end position="80"/>
    </location>
</feature>
<dbReference type="EMBL" id="JAUSVS010000012">
    <property type="protein sequence ID" value="MDQ0466599.1"/>
    <property type="molecule type" value="Genomic_DNA"/>
</dbReference>
<keyword evidence="1" id="KW-0812">Transmembrane</keyword>
<sequence length="273" mass="27619">MSSTDLTTDDFADGDWPAPTVSWAAIAAGTVSAIAATLILMALGAGLGFAAASPWGDPGEHAGAFAVMTGVWIIITQWLASGLGGYITGRLRERWVGTHTHEVFFRDTAHGLVTWATATAIVAALTVWAGVGGGSAAAKAAAAELATAHLAYDADAIFRSPTGDSAALVVARNEARTILATAASDGQMSPVDRDYLIASASARAGIAPADAAVRVDAALAREQAAAVKAREAADTARKAASALGFFTALSMLIGAFIACVAAALGGRQRDEHV</sequence>
<gene>
    <name evidence="2" type="ORF">QO010_004394</name>
</gene>
<feature type="transmembrane region" description="Helical" evidence="1">
    <location>
        <begin position="112"/>
        <end position="131"/>
    </location>
</feature>
<dbReference type="Proteomes" id="UP001228905">
    <property type="component" value="Unassembled WGS sequence"/>
</dbReference>
<proteinExistence type="predicted"/>
<keyword evidence="1" id="KW-1133">Transmembrane helix</keyword>
<feature type="transmembrane region" description="Helical" evidence="1">
    <location>
        <begin position="240"/>
        <end position="264"/>
    </location>
</feature>
<evidence type="ECO:0000256" key="1">
    <source>
        <dbReference type="SAM" id="Phobius"/>
    </source>
</evidence>
<protein>
    <submittedName>
        <fullName evidence="2">Uncharacterized protein</fullName>
    </submittedName>
</protein>
<feature type="transmembrane region" description="Helical" evidence="1">
    <location>
        <begin position="20"/>
        <end position="50"/>
    </location>
</feature>
<evidence type="ECO:0000313" key="3">
    <source>
        <dbReference type="Proteomes" id="UP001228905"/>
    </source>
</evidence>
<organism evidence="2 3">
    <name type="scientific">Caulobacter ginsengisoli</name>
    <dbReference type="NCBI Taxonomy" id="400775"/>
    <lineage>
        <taxon>Bacteria</taxon>
        <taxon>Pseudomonadati</taxon>
        <taxon>Pseudomonadota</taxon>
        <taxon>Alphaproteobacteria</taxon>
        <taxon>Caulobacterales</taxon>
        <taxon>Caulobacteraceae</taxon>
        <taxon>Caulobacter</taxon>
    </lineage>
</organism>
<keyword evidence="3" id="KW-1185">Reference proteome</keyword>
<keyword evidence="1" id="KW-0472">Membrane</keyword>
<comment type="caution">
    <text evidence="2">The sequence shown here is derived from an EMBL/GenBank/DDBJ whole genome shotgun (WGS) entry which is preliminary data.</text>
</comment>
<reference evidence="2 3" key="1">
    <citation type="submission" date="2023-07" db="EMBL/GenBank/DDBJ databases">
        <title>Genomic Encyclopedia of Type Strains, Phase IV (KMG-IV): sequencing the most valuable type-strain genomes for metagenomic binning, comparative biology and taxonomic classification.</title>
        <authorList>
            <person name="Goeker M."/>
        </authorList>
    </citation>
    <scope>NUCLEOTIDE SEQUENCE [LARGE SCALE GENOMIC DNA]</scope>
    <source>
        <strain evidence="2 3">DSM 18695</strain>
    </source>
</reference>